<evidence type="ECO:0000313" key="2">
    <source>
        <dbReference type="EMBL" id="PCS00447.1"/>
    </source>
</evidence>
<organism evidence="2 3">
    <name type="scientific">Lactococcus fujiensis JCM 16395</name>
    <dbReference type="NCBI Taxonomy" id="1291764"/>
    <lineage>
        <taxon>Bacteria</taxon>
        <taxon>Bacillati</taxon>
        <taxon>Bacillota</taxon>
        <taxon>Bacilli</taxon>
        <taxon>Lactobacillales</taxon>
        <taxon>Streptococcaceae</taxon>
        <taxon>Lactococcus</taxon>
    </lineage>
</organism>
<protein>
    <submittedName>
        <fullName evidence="2">Uncharacterized protein</fullName>
    </submittedName>
</protein>
<dbReference type="EMBL" id="JXJU01000004">
    <property type="protein sequence ID" value="PCS00447.1"/>
    <property type="molecule type" value="Genomic_DNA"/>
</dbReference>
<dbReference type="RefSeq" id="WP_054639577.1">
    <property type="nucleotide sequence ID" value="NZ_JXJU01000004.1"/>
</dbReference>
<dbReference type="AlphaFoldDB" id="A0A2A5RMC1"/>
<sequence length="200" mass="21199">MMRNKRLFLIIGGFLYVLGFITLFFSPSFSNNAVSHKNTSSKNQQSSFNLKSQVTTSESDRKSTTPEASQSNKTSQDSTNKTSSEQVGQVNESMNSETSKGTTFSTSSNSGSVSDGTPTNQANFYSIMSAQASAINGLAGRSVIESISPGATYPSLIVTLNPAVVDKASASQYAKAEAYGTGYLLGVAKNYGVTPSISYR</sequence>
<feature type="compositionally biased region" description="Low complexity" evidence="1">
    <location>
        <begin position="96"/>
        <end position="117"/>
    </location>
</feature>
<feature type="compositionally biased region" description="Polar residues" evidence="1">
    <location>
        <begin position="65"/>
        <end position="95"/>
    </location>
</feature>
<reference evidence="2 3" key="1">
    <citation type="submission" date="2014-12" db="EMBL/GenBank/DDBJ databases">
        <title>Draft genome sequences of 10 type strains of Lactococcus.</title>
        <authorList>
            <person name="Sun Z."/>
            <person name="Zhong Z."/>
            <person name="Liu W."/>
            <person name="Zhang W."/>
            <person name="Zhang H."/>
        </authorList>
    </citation>
    <scope>NUCLEOTIDE SEQUENCE [LARGE SCALE GENOMIC DNA]</scope>
    <source>
        <strain evidence="2 3">JCM 16395</strain>
    </source>
</reference>
<feature type="region of interest" description="Disordered" evidence="1">
    <location>
        <begin position="34"/>
        <end position="117"/>
    </location>
</feature>
<feature type="compositionally biased region" description="Polar residues" evidence="1">
    <location>
        <begin position="34"/>
        <end position="57"/>
    </location>
</feature>
<proteinExistence type="predicted"/>
<comment type="caution">
    <text evidence="2">The sequence shown here is derived from an EMBL/GenBank/DDBJ whole genome shotgun (WGS) entry which is preliminary data.</text>
</comment>
<name>A0A2A5RMC1_9LACT</name>
<keyword evidence="3" id="KW-1185">Reference proteome</keyword>
<dbReference type="Proteomes" id="UP000218181">
    <property type="component" value="Unassembled WGS sequence"/>
</dbReference>
<evidence type="ECO:0000313" key="3">
    <source>
        <dbReference type="Proteomes" id="UP000218181"/>
    </source>
</evidence>
<gene>
    <name evidence="2" type="ORF">RT41_GL001334</name>
</gene>
<accession>A0A2A5RMC1</accession>
<evidence type="ECO:0000256" key="1">
    <source>
        <dbReference type="SAM" id="MobiDB-lite"/>
    </source>
</evidence>
<dbReference type="STRING" id="1291764.GCA_001311235_02069"/>